<feature type="compositionally biased region" description="Polar residues" evidence="1">
    <location>
        <begin position="14"/>
        <end position="24"/>
    </location>
</feature>
<evidence type="ECO:0000313" key="3">
    <source>
        <dbReference type="EMBL" id="GFT42393.1"/>
    </source>
</evidence>
<gene>
    <name evidence="3" type="primary">AVEN_192667_1</name>
    <name evidence="3" type="ORF">NPIL_639201</name>
</gene>
<comment type="caution">
    <text evidence="3">The sequence shown here is derived from an EMBL/GenBank/DDBJ whole genome shotgun (WGS) entry which is preliminary data.</text>
</comment>
<evidence type="ECO:0000256" key="1">
    <source>
        <dbReference type="SAM" id="MobiDB-lite"/>
    </source>
</evidence>
<evidence type="ECO:0000259" key="2">
    <source>
        <dbReference type="Pfam" id="PF23055"/>
    </source>
</evidence>
<feature type="region of interest" description="Disordered" evidence="1">
    <location>
        <begin position="1"/>
        <end position="24"/>
    </location>
</feature>
<proteinExistence type="predicted"/>
<organism evidence="3 4">
    <name type="scientific">Nephila pilipes</name>
    <name type="common">Giant wood spider</name>
    <name type="synonym">Nephila maculata</name>
    <dbReference type="NCBI Taxonomy" id="299642"/>
    <lineage>
        <taxon>Eukaryota</taxon>
        <taxon>Metazoa</taxon>
        <taxon>Ecdysozoa</taxon>
        <taxon>Arthropoda</taxon>
        <taxon>Chelicerata</taxon>
        <taxon>Arachnida</taxon>
        <taxon>Araneae</taxon>
        <taxon>Araneomorphae</taxon>
        <taxon>Entelegynae</taxon>
        <taxon>Araneoidea</taxon>
        <taxon>Nephilidae</taxon>
        <taxon>Nephila</taxon>
    </lineage>
</organism>
<sequence length="289" mass="32986">MSHKQNCRRKDSSPTEASSLSRTPLTRESFKCKQNRSANPISVEVKVEVDIAFGVKDCETAFELAQITEDETKFSYLIANIDSETLVYISYIVLNPPATDKFVALNKRLISEFQDSETQQIKKLLSDLHLGDKKPSCLLRQLRDLSLNKVTEDFRKYLWMQRLPVNVQAILSASTESLIQLAQLADKICEVSPDSQSIVCATSNKKKKNQSNGALTVLTKQIEALTVQVDRLTRERHKQTFSNQRNRSRNKSRTFTPKHNENPSYCFYHNTFQKKASKCVPPCNFNSEN</sequence>
<dbReference type="AlphaFoldDB" id="A0A8X6NZ93"/>
<dbReference type="Pfam" id="PF23055">
    <property type="entry name" value="DUF7041"/>
    <property type="match status" value="1"/>
</dbReference>
<keyword evidence="4" id="KW-1185">Reference proteome</keyword>
<feature type="region of interest" description="Disordered" evidence="1">
    <location>
        <begin position="234"/>
        <end position="259"/>
    </location>
</feature>
<dbReference type="EMBL" id="BMAW01015171">
    <property type="protein sequence ID" value="GFT42393.1"/>
    <property type="molecule type" value="Genomic_DNA"/>
</dbReference>
<evidence type="ECO:0000313" key="4">
    <source>
        <dbReference type="Proteomes" id="UP000887013"/>
    </source>
</evidence>
<accession>A0A8X6NZ93</accession>
<dbReference type="Proteomes" id="UP000887013">
    <property type="component" value="Unassembled WGS sequence"/>
</dbReference>
<dbReference type="InterPro" id="IPR055469">
    <property type="entry name" value="DUF7041"/>
</dbReference>
<dbReference type="PANTHER" id="PTHR33327">
    <property type="entry name" value="ENDONUCLEASE"/>
    <property type="match status" value="1"/>
</dbReference>
<reference evidence="3" key="1">
    <citation type="submission" date="2020-08" db="EMBL/GenBank/DDBJ databases">
        <title>Multicomponent nature underlies the extraordinary mechanical properties of spider dragline silk.</title>
        <authorList>
            <person name="Kono N."/>
            <person name="Nakamura H."/>
            <person name="Mori M."/>
            <person name="Yoshida Y."/>
            <person name="Ohtoshi R."/>
            <person name="Malay A.D."/>
            <person name="Moran D.A.P."/>
            <person name="Tomita M."/>
            <person name="Numata K."/>
            <person name="Arakawa K."/>
        </authorList>
    </citation>
    <scope>NUCLEOTIDE SEQUENCE</scope>
</reference>
<name>A0A8X6NZ93_NEPPI</name>
<protein>
    <recommendedName>
        <fullName evidence="2">DUF7041 domain-containing protein</fullName>
    </recommendedName>
</protein>
<dbReference type="PANTHER" id="PTHR33327:SF3">
    <property type="entry name" value="RNA-DIRECTED DNA POLYMERASE"/>
    <property type="match status" value="1"/>
</dbReference>
<dbReference type="OrthoDB" id="6509944at2759"/>
<feature type="domain" description="DUF7041" evidence="2">
    <location>
        <begin position="57"/>
        <end position="125"/>
    </location>
</feature>